<feature type="region of interest" description="Disordered" evidence="3">
    <location>
        <begin position="528"/>
        <end position="557"/>
    </location>
</feature>
<dbReference type="SMART" id="SM00066">
    <property type="entry name" value="GAL4"/>
    <property type="match status" value="1"/>
</dbReference>
<dbReference type="InterPro" id="IPR036864">
    <property type="entry name" value="Zn2-C6_fun-type_DNA-bd_sf"/>
</dbReference>
<dbReference type="PROSITE" id="PS50048">
    <property type="entry name" value="ZN2_CY6_FUNGAL_2"/>
    <property type="match status" value="1"/>
</dbReference>
<evidence type="ECO:0000313" key="6">
    <source>
        <dbReference type="Proteomes" id="UP000279259"/>
    </source>
</evidence>
<dbReference type="InterPro" id="IPR021858">
    <property type="entry name" value="Fun_TF"/>
</dbReference>
<dbReference type="OrthoDB" id="5419315at2759"/>
<dbReference type="GO" id="GO:0005634">
    <property type="term" value="C:nucleus"/>
    <property type="evidence" value="ECO:0007669"/>
    <property type="project" value="UniProtKB-SubCell"/>
</dbReference>
<dbReference type="GO" id="GO:0000981">
    <property type="term" value="F:DNA-binding transcription factor activity, RNA polymerase II-specific"/>
    <property type="evidence" value="ECO:0007669"/>
    <property type="project" value="InterPro"/>
</dbReference>
<feature type="compositionally biased region" description="Polar residues" evidence="3">
    <location>
        <begin position="528"/>
        <end position="539"/>
    </location>
</feature>
<dbReference type="SUPFAM" id="SSF57701">
    <property type="entry name" value="Zn2/Cys6 DNA-binding domain"/>
    <property type="match status" value="1"/>
</dbReference>
<dbReference type="Proteomes" id="UP000279259">
    <property type="component" value="Unassembled WGS sequence"/>
</dbReference>
<evidence type="ECO:0000259" key="4">
    <source>
        <dbReference type="PROSITE" id="PS50048"/>
    </source>
</evidence>
<dbReference type="Pfam" id="PF00172">
    <property type="entry name" value="Zn_clus"/>
    <property type="match status" value="1"/>
</dbReference>
<comment type="caution">
    <text evidence="5">The sequence shown here is derived from an EMBL/GenBank/DDBJ whole genome shotgun (WGS) entry which is preliminary data.</text>
</comment>
<dbReference type="AlphaFoldDB" id="A0A427YV80"/>
<dbReference type="Pfam" id="PF11951">
    <property type="entry name" value="Fungal_trans_2"/>
    <property type="match status" value="1"/>
</dbReference>
<feature type="compositionally biased region" description="Low complexity" evidence="3">
    <location>
        <begin position="10"/>
        <end position="30"/>
    </location>
</feature>
<reference evidence="5 6" key="1">
    <citation type="submission" date="2018-11" db="EMBL/GenBank/DDBJ databases">
        <title>Genome sequence of Saitozyma podzolica DSM 27192.</title>
        <authorList>
            <person name="Aliyu H."/>
            <person name="Gorte O."/>
            <person name="Ochsenreither K."/>
        </authorList>
    </citation>
    <scope>NUCLEOTIDE SEQUENCE [LARGE SCALE GENOMIC DNA]</scope>
    <source>
        <strain evidence="5 6">DSM 27192</strain>
    </source>
</reference>
<dbReference type="STRING" id="1890683.A0A427YV80"/>
<protein>
    <recommendedName>
        <fullName evidence="4">Zn(2)-C6 fungal-type domain-containing protein</fullName>
    </recommendedName>
</protein>
<dbReference type="Gene3D" id="4.10.240.10">
    <property type="entry name" value="Zn(2)-C6 fungal-type DNA-binding domain"/>
    <property type="match status" value="1"/>
</dbReference>
<proteinExistence type="predicted"/>
<feature type="region of interest" description="Disordered" evidence="3">
    <location>
        <begin position="96"/>
        <end position="125"/>
    </location>
</feature>
<gene>
    <name evidence="5" type="ORF">EHS25_000030</name>
</gene>
<feature type="domain" description="Zn(2)-C6 fungal-type" evidence="4">
    <location>
        <begin position="64"/>
        <end position="94"/>
    </location>
</feature>
<evidence type="ECO:0000313" key="5">
    <source>
        <dbReference type="EMBL" id="RSH94946.1"/>
    </source>
</evidence>
<dbReference type="GO" id="GO:0008270">
    <property type="term" value="F:zinc ion binding"/>
    <property type="evidence" value="ECO:0007669"/>
    <property type="project" value="InterPro"/>
</dbReference>
<evidence type="ECO:0000256" key="1">
    <source>
        <dbReference type="ARBA" id="ARBA00004123"/>
    </source>
</evidence>
<dbReference type="InterPro" id="IPR001138">
    <property type="entry name" value="Zn2Cys6_DnaBD"/>
</dbReference>
<dbReference type="EMBL" id="RSCD01000001">
    <property type="protein sequence ID" value="RSH94946.1"/>
    <property type="molecule type" value="Genomic_DNA"/>
</dbReference>
<keyword evidence="2" id="KW-0539">Nucleus</keyword>
<organism evidence="5 6">
    <name type="scientific">Saitozyma podzolica</name>
    <dbReference type="NCBI Taxonomy" id="1890683"/>
    <lineage>
        <taxon>Eukaryota</taxon>
        <taxon>Fungi</taxon>
        <taxon>Dikarya</taxon>
        <taxon>Basidiomycota</taxon>
        <taxon>Agaricomycotina</taxon>
        <taxon>Tremellomycetes</taxon>
        <taxon>Tremellales</taxon>
        <taxon>Trimorphomycetaceae</taxon>
        <taxon>Saitozyma</taxon>
    </lineage>
</organism>
<sequence>MTAEARASDPVGSVSCVASSSASGSGTPAPDGLPSSSSEAVDADANLAEAERAVQVQVQRSRTGCLTCRRRKVKCDERPPTCGKCQIKKRECIWPPAGSDSINRKRKRRTTGPVDLADLAPSTPTHLPTITAPFSISPPASLSARHHRALAQADVPHVVANAGDVSIPHPVPIALFSVPPSAPVAAPPSAASTSKVPPAEDDLTAILLPDALRLSLMMDPTYLKPFFTTMDEQLVMRHYLSRTVKIILAFDSSHRPWNPWVAVHAPLAFRHPPGVSYANDALRTAMLAVGGVHLQYCHNPKNQSAALRITRLAKQRVLHLVNLTLRDTDGRDRVVDQSETELVMAALLSCTIASSLAADDSWHELLTTVLALIDRLGGAQDLLEHSPRNRISPCRFILEQLAIRDVFGCMTTELAPSILRDAFTPWFFEAEGWSRAGVEWESVERMFAPMLGISRGMVDLIARVCTLISKVRQGGHSIIRMIEQRQGEVTSQTLPRVISQDGFAVQLPSHIAARLVPSSAAIQNTVTNGTTPVRSTLAHTQPGGGTHTKSSSNPGASPQLVELEHEANRLIREIGVWDQAANFTPFHPRTQYGNHSYRHAIKIRLLREVFRVPASDKRVKESVSAILELAKELLALYGRITWMTWPILIAGFEIPKDDQTRKTAVELLGEFEPHACFDNGAASRMLRQLWELRDKDENVTPAQAARQLGSRPFLD</sequence>
<comment type="subcellular location">
    <subcellularLocation>
        <location evidence="1">Nucleus</location>
    </subcellularLocation>
</comment>
<feature type="region of interest" description="Disordered" evidence="3">
    <location>
        <begin position="1"/>
        <end position="43"/>
    </location>
</feature>
<evidence type="ECO:0000256" key="3">
    <source>
        <dbReference type="SAM" id="MobiDB-lite"/>
    </source>
</evidence>
<dbReference type="PROSITE" id="PS00463">
    <property type="entry name" value="ZN2_CY6_FUNGAL_1"/>
    <property type="match status" value="1"/>
</dbReference>
<accession>A0A427YV80</accession>
<evidence type="ECO:0000256" key="2">
    <source>
        <dbReference type="ARBA" id="ARBA00023242"/>
    </source>
</evidence>
<feature type="compositionally biased region" description="Polar residues" evidence="3">
    <location>
        <begin position="547"/>
        <end position="556"/>
    </location>
</feature>
<dbReference type="PANTHER" id="PTHR37534:SF20">
    <property type="entry name" value="PRO1A C6 ZINK-FINGER PROTEIN"/>
    <property type="match status" value="1"/>
</dbReference>
<dbReference type="PANTHER" id="PTHR37534">
    <property type="entry name" value="TRANSCRIPTIONAL ACTIVATOR PROTEIN UGA3"/>
    <property type="match status" value="1"/>
</dbReference>
<name>A0A427YV80_9TREE</name>
<dbReference type="CDD" id="cd00067">
    <property type="entry name" value="GAL4"/>
    <property type="match status" value="1"/>
</dbReference>
<keyword evidence="6" id="KW-1185">Reference proteome</keyword>